<gene>
    <name evidence="2" type="ORF">CINCED_3A020580</name>
</gene>
<feature type="region of interest" description="Disordered" evidence="1">
    <location>
        <begin position="1"/>
        <end position="27"/>
    </location>
</feature>
<feature type="region of interest" description="Disordered" evidence="1">
    <location>
        <begin position="79"/>
        <end position="99"/>
    </location>
</feature>
<feature type="compositionally biased region" description="Polar residues" evidence="1">
    <location>
        <begin position="86"/>
        <end position="99"/>
    </location>
</feature>
<name>A0A5E4M036_9HEMI</name>
<organism evidence="2 3">
    <name type="scientific">Cinara cedri</name>
    <dbReference type="NCBI Taxonomy" id="506608"/>
    <lineage>
        <taxon>Eukaryota</taxon>
        <taxon>Metazoa</taxon>
        <taxon>Ecdysozoa</taxon>
        <taxon>Arthropoda</taxon>
        <taxon>Hexapoda</taxon>
        <taxon>Insecta</taxon>
        <taxon>Pterygota</taxon>
        <taxon>Neoptera</taxon>
        <taxon>Paraneoptera</taxon>
        <taxon>Hemiptera</taxon>
        <taxon>Sternorrhyncha</taxon>
        <taxon>Aphidomorpha</taxon>
        <taxon>Aphidoidea</taxon>
        <taxon>Aphididae</taxon>
        <taxon>Lachninae</taxon>
        <taxon>Cinara</taxon>
    </lineage>
</organism>
<dbReference type="EMBL" id="CABPRJ010000012">
    <property type="protein sequence ID" value="VVC25377.1"/>
    <property type="molecule type" value="Genomic_DNA"/>
</dbReference>
<feature type="compositionally biased region" description="Basic and acidic residues" evidence="1">
    <location>
        <begin position="1"/>
        <end position="11"/>
    </location>
</feature>
<dbReference type="Proteomes" id="UP000325440">
    <property type="component" value="Unassembled WGS sequence"/>
</dbReference>
<accession>A0A5E4M036</accession>
<evidence type="ECO:0000313" key="3">
    <source>
        <dbReference type="Proteomes" id="UP000325440"/>
    </source>
</evidence>
<reference evidence="2 3" key="1">
    <citation type="submission" date="2019-08" db="EMBL/GenBank/DDBJ databases">
        <authorList>
            <person name="Alioto T."/>
            <person name="Alioto T."/>
            <person name="Gomez Garrido J."/>
        </authorList>
    </citation>
    <scope>NUCLEOTIDE SEQUENCE [LARGE SCALE GENOMIC DNA]</scope>
</reference>
<sequence>MGKNEEMHYIDSDDQEGSVGGKKPDNSNVVTMKRQMSVQNFFVKKQNVTNDEIEVSNSNVPSAVVDIVPVAKDCLPNQEVTKNHYDTGNSLNESSVRSLTNEERFSLFDNA</sequence>
<evidence type="ECO:0000313" key="2">
    <source>
        <dbReference type="EMBL" id="VVC25377.1"/>
    </source>
</evidence>
<dbReference type="AlphaFoldDB" id="A0A5E4M036"/>
<protein>
    <submittedName>
        <fullName evidence="2">Uncharacterized protein</fullName>
    </submittedName>
</protein>
<keyword evidence="3" id="KW-1185">Reference proteome</keyword>
<proteinExistence type="predicted"/>
<evidence type="ECO:0000256" key="1">
    <source>
        <dbReference type="SAM" id="MobiDB-lite"/>
    </source>
</evidence>